<dbReference type="Pfam" id="PF01901">
    <property type="entry name" value="O_anti_polymase"/>
    <property type="match status" value="1"/>
</dbReference>
<feature type="transmembrane region" description="Helical" evidence="1">
    <location>
        <begin position="6"/>
        <end position="24"/>
    </location>
</feature>
<proteinExistence type="predicted"/>
<sequence length="353" mass="39169">MDRAYILWAVMVAYISLAIISKLHFDQLPPPKPCPLLYALAFTFSMFLGYHFAGRKVPAWVFVIPVLGIALLVGPLGFLPAVSFLGAVVWLKKNPEWFTGRTELMWKILVVSALLLPLPVALMGAIPLLDPATRYSLLKLPYLASAYLLVFALSYKPDSRILILGLLIALVSTFRSSALLLLAAYVLRKGKVEGRVLGVALFLLLIIFLVRHVINVMTYGIWRFSLFEELLYRIGFTYSVYERLFELGMPIGRLELLPSINPRLLVGSFFGKAREYTYTIFGQPVYDFGIFGLLESFFLGFALGRAVKNPVTGVSSLSILLVSVESGLDAFKVPAIFALAILSEVSRECGGRS</sequence>
<feature type="transmembrane region" description="Helical" evidence="1">
    <location>
        <begin position="59"/>
        <end position="92"/>
    </location>
</feature>
<feature type="transmembrane region" description="Helical" evidence="1">
    <location>
        <begin position="199"/>
        <end position="222"/>
    </location>
</feature>
<dbReference type="InterPro" id="IPR002760">
    <property type="entry name" value="O_anti_polymase"/>
</dbReference>
<dbReference type="Proteomes" id="UP000008386">
    <property type="component" value="Chromosome"/>
</dbReference>
<reference evidence="2 3" key="1">
    <citation type="journal article" date="2011" name="J. Bacteriol.">
        <title>Complete genome sequence of the obligate piezophilic hyperthermophilic archaeon Pyrococcus yayanosii CH1.</title>
        <authorList>
            <person name="Jun X."/>
            <person name="Lupeng L."/>
            <person name="Minjuan X."/>
            <person name="Oger P."/>
            <person name="Fengping W."/>
            <person name="Jebbar M."/>
            <person name="Xiang X."/>
        </authorList>
    </citation>
    <scope>NUCLEOTIDE SEQUENCE [LARGE SCALE GENOMIC DNA]</scope>
    <source>
        <strain evidence="3">CH1 / JCM 16557</strain>
    </source>
</reference>
<dbReference type="HOGENOM" id="CLU_779923_0_0_2"/>
<feature type="transmembrane region" description="Helical" evidence="1">
    <location>
        <begin position="36"/>
        <end position="53"/>
    </location>
</feature>
<dbReference type="OrthoDB" id="102256at2157"/>
<keyword evidence="1" id="KW-0472">Membrane</keyword>
<name>F8AGF4_PYRYC</name>
<keyword evidence="1" id="KW-1133">Transmembrane helix</keyword>
<gene>
    <name evidence="2" type="ordered locus">PYCH_14820</name>
</gene>
<dbReference type="EMBL" id="CP002779">
    <property type="protein sequence ID" value="AEH25150.1"/>
    <property type="molecule type" value="Genomic_DNA"/>
</dbReference>
<evidence type="ECO:0000313" key="3">
    <source>
        <dbReference type="Proteomes" id="UP000008386"/>
    </source>
</evidence>
<evidence type="ECO:0000256" key="1">
    <source>
        <dbReference type="SAM" id="Phobius"/>
    </source>
</evidence>
<dbReference type="STRING" id="529709.PYCH_14820"/>
<organism evidence="2 3">
    <name type="scientific">Pyrococcus yayanosii (strain CH1 / JCM 16557)</name>
    <dbReference type="NCBI Taxonomy" id="529709"/>
    <lineage>
        <taxon>Archaea</taxon>
        <taxon>Methanobacteriati</taxon>
        <taxon>Methanobacteriota</taxon>
        <taxon>Thermococci</taxon>
        <taxon>Thermococcales</taxon>
        <taxon>Thermococcaceae</taxon>
        <taxon>Pyrococcus</taxon>
    </lineage>
</organism>
<accession>F8AGF4</accession>
<dbReference type="eggNOG" id="arCOG05723">
    <property type="taxonomic scope" value="Archaea"/>
</dbReference>
<feature type="transmembrane region" description="Helical" evidence="1">
    <location>
        <begin position="162"/>
        <end position="187"/>
    </location>
</feature>
<keyword evidence="3" id="KW-1185">Reference proteome</keyword>
<dbReference type="GeneID" id="10838052"/>
<dbReference type="AlphaFoldDB" id="F8AGF4"/>
<feature type="transmembrane region" description="Helical" evidence="1">
    <location>
        <begin position="104"/>
        <end position="129"/>
    </location>
</feature>
<evidence type="ECO:0008006" key="4">
    <source>
        <dbReference type="Google" id="ProtNLM"/>
    </source>
</evidence>
<dbReference type="KEGG" id="pya:PYCH_14820"/>
<protein>
    <recommendedName>
        <fullName evidence="4">Oligosaccharide repeat unit polymerase</fullName>
    </recommendedName>
</protein>
<evidence type="ECO:0000313" key="2">
    <source>
        <dbReference type="EMBL" id="AEH25150.1"/>
    </source>
</evidence>
<keyword evidence="1" id="KW-0812">Transmembrane</keyword>
<dbReference type="RefSeq" id="WP_013906206.1">
    <property type="nucleotide sequence ID" value="NC_015680.1"/>
</dbReference>